<sequence length="107" mass="12374">MNEKERKNPHDVYTKPNKVSQAPIPVSAYAHVVLRATLYRIMGTSLQTCVLYHLFDIINSLPRDFDIDPKKGLPTKEATTAKKNQSKEFQTAYEFIFYVKFSRHLAL</sequence>
<evidence type="ECO:0000313" key="1">
    <source>
        <dbReference type="EMBL" id="CRL01000.1"/>
    </source>
</evidence>
<proteinExistence type="predicted"/>
<protein>
    <submittedName>
        <fullName evidence="1">CLUMA_CG014729, isoform A</fullName>
    </submittedName>
</protein>
<gene>
    <name evidence="1" type="ORF">CLUMA_CG014729</name>
</gene>
<name>A0A1J1ILG4_9DIPT</name>
<dbReference type="AlphaFoldDB" id="A0A1J1ILG4"/>
<organism evidence="1 2">
    <name type="scientific">Clunio marinus</name>
    <dbReference type="NCBI Taxonomy" id="568069"/>
    <lineage>
        <taxon>Eukaryota</taxon>
        <taxon>Metazoa</taxon>
        <taxon>Ecdysozoa</taxon>
        <taxon>Arthropoda</taxon>
        <taxon>Hexapoda</taxon>
        <taxon>Insecta</taxon>
        <taxon>Pterygota</taxon>
        <taxon>Neoptera</taxon>
        <taxon>Endopterygota</taxon>
        <taxon>Diptera</taxon>
        <taxon>Nematocera</taxon>
        <taxon>Chironomoidea</taxon>
        <taxon>Chironomidae</taxon>
        <taxon>Clunio</taxon>
    </lineage>
</organism>
<dbReference type="EMBL" id="CVRI01000055">
    <property type="protein sequence ID" value="CRL01000.1"/>
    <property type="molecule type" value="Genomic_DNA"/>
</dbReference>
<accession>A0A1J1ILG4</accession>
<reference evidence="1 2" key="1">
    <citation type="submission" date="2015-04" db="EMBL/GenBank/DDBJ databases">
        <authorList>
            <person name="Syromyatnikov M.Y."/>
            <person name="Popov V.N."/>
        </authorList>
    </citation>
    <scope>NUCLEOTIDE SEQUENCE [LARGE SCALE GENOMIC DNA]</scope>
</reference>
<keyword evidence="2" id="KW-1185">Reference proteome</keyword>
<dbReference type="Proteomes" id="UP000183832">
    <property type="component" value="Unassembled WGS sequence"/>
</dbReference>
<evidence type="ECO:0000313" key="2">
    <source>
        <dbReference type="Proteomes" id="UP000183832"/>
    </source>
</evidence>